<dbReference type="Proteomes" id="UP001732700">
    <property type="component" value="Chromosome 6A"/>
</dbReference>
<dbReference type="EnsemblPlants" id="AVESA.00010b.r2.6AG1056030.1">
    <property type="protein sequence ID" value="AVESA.00010b.r2.6AG1056030.1.CDS.1"/>
    <property type="gene ID" value="AVESA.00010b.r2.6AG1056030"/>
</dbReference>
<organism evidence="1 2">
    <name type="scientific">Avena sativa</name>
    <name type="common">Oat</name>
    <dbReference type="NCBI Taxonomy" id="4498"/>
    <lineage>
        <taxon>Eukaryota</taxon>
        <taxon>Viridiplantae</taxon>
        <taxon>Streptophyta</taxon>
        <taxon>Embryophyta</taxon>
        <taxon>Tracheophyta</taxon>
        <taxon>Spermatophyta</taxon>
        <taxon>Magnoliopsida</taxon>
        <taxon>Liliopsida</taxon>
        <taxon>Poales</taxon>
        <taxon>Poaceae</taxon>
        <taxon>BOP clade</taxon>
        <taxon>Pooideae</taxon>
        <taxon>Poodae</taxon>
        <taxon>Poeae</taxon>
        <taxon>Poeae Chloroplast Group 1 (Aveneae type)</taxon>
        <taxon>Aveninae</taxon>
        <taxon>Avena</taxon>
    </lineage>
</organism>
<evidence type="ECO:0000313" key="1">
    <source>
        <dbReference type="EnsemblPlants" id="AVESA.00010b.r2.6AG1056030.1.CDS.1"/>
    </source>
</evidence>
<reference evidence="1" key="1">
    <citation type="submission" date="2021-05" db="EMBL/GenBank/DDBJ databases">
        <authorList>
            <person name="Scholz U."/>
            <person name="Mascher M."/>
            <person name="Fiebig A."/>
        </authorList>
    </citation>
    <scope>NUCLEOTIDE SEQUENCE [LARGE SCALE GENOMIC DNA]</scope>
</reference>
<proteinExistence type="predicted"/>
<reference evidence="1" key="2">
    <citation type="submission" date="2025-09" db="UniProtKB">
        <authorList>
            <consortium name="EnsemblPlants"/>
        </authorList>
    </citation>
    <scope>IDENTIFICATION</scope>
</reference>
<sequence>MDPFKKAAKDIFTTREGALGAASVVASVAGAYFFWPAAVAAGATMSAPSAAGFVISRAAFVANPQLYFQLLRTVGPKAAAAAFAPAAATAASFAPSVAAAVAPAAAAAAAVFRRFRRGGDGDEGDGNGDGNGDADGEGNGDGNGEADGEGNGDGEGEGNGDGNGDGDGSTAGQPLHASDCISDPSLLMNAPGAAGFVISRAAFIANPQIYFQLLRTVGAKAAATAFAPAAATAASFAPSVAAAVAPAAAAVFRRFRRGGGGGDGDGSTAGQPIATEVAEDGSTAGQPMHASDSISDPSLLLN</sequence>
<protein>
    <submittedName>
        <fullName evidence="1">Uncharacterized protein</fullName>
    </submittedName>
</protein>
<evidence type="ECO:0000313" key="2">
    <source>
        <dbReference type="Proteomes" id="UP001732700"/>
    </source>
</evidence>
<accession>A0ACD5YWQ5</accession>
<keyword evidence="2" id="KW-1185">Reference proteome</keyword>
<name>A0ACD5YWQ5_AVESA</name>